<protein>
    <submittedName>
        <fullName evidence="1">Uncharacterized protein</fullName>
    </submittedName>
</protein>
<keyword evidence="2" id="KW-1185">Reference proteome</keyword>
<evidence type="ECO:0000313" key="2">
    <source>
        <dbReference type="Proteomes" id="UP001152531"/>
    </source>
</evidence>
<organism evidence="1 2">
    <name type="scientific">[Candida] jaroonii</name>
    <dbReference type="NCBI Taxonomy" id="467808"/>
    <lineage>
        <taxon>Eukaryota</taxon>
        <taxon>Fungi</taxon>
        <taxon>Dikarya</taxon>
        <taxon>Ascomycota</taxon>
        <taxon>Saccharomycotina</taxon>
        <taxon>Pichiomycetes</taxon>
        <taxon>Debaryomycetaceae</taxon>
        <taxon>Yamadazyma</taxon>
    </lineage>
</organism>
<evidence type="ECO:0000313" key="1">
    <source>
        <dbReference type="EMBL" id="CAH6718479.1"/>
    </source>
</evidence>
<comment type="caution">
    <text evidence="1">The sequence shown here is derived from an EMBL/GenBank/DDBJ whole genome shotgun (WGS) entry which is preliminary data.</text>
</comment>
<dbReference type="Proteomes" id="UP001152531">
    <property type="component" value="Unassembled WGS sequence"/>
</dbReference>
<dbReference type="EMBL" id="CALSDN010000001">
    <property type="protein sequence ID" value="CAH6718479.1"/>
    <property type="molecule type" value="Genomic_DNA"/>
</dbReference>
<sequence length="1104" mass="123840">MDDILKSSPYDYNKARSRSQSPNKSNRKSLPPGFEMKLPSLPYVYSDDLKSMSSNSSSNNSGSSVASEKLKELSKSPISKKLHINTIGDGHHVIPIPFTINLPPKLSPKNRKPRSPSPDRNSRSPSPSKSKPKRSKLVFTGVSYEKIDNSSSEDEVDIEKQQNDHITQIELAKRRLREMESRDDSKNFASKPSSASYSLQSPPSSPKKTGPPSVNSNKRKSAKSTIQARQLNQDELSIIEEQSQSGSNNSSRTSSLRDKSEDKSLPSAPMEQIIEIQPPLSPERGRERGRINNYGSPIQKTNSTFNLNQMLSPPSNTSAPNSPSPQTRNLSAPLPQSRPQSQSPVRTNVRMMNPGAIMSQDSLNKDLPPIAQKISIPRYMTEGDISSFRNPNSPIRNTHNQILQIEKRSFSDESKVSSVSSFSTVTDAISFSSKLQHEIKQRNFSGESVESDGSTLSNGSNESWDSVQKSIDLTIRESDLESGDNYSEEPDSEVSEQILDSPIEFKEQIVHKSVAHIPVITDSDNIEHSREVAFEEANATIDTEAGESGIADYYLNMNESEDETELEEEQEIPEPQVLKDVRQESEWESTSDSADESQETIEFQTNGVEEKEVNVGVGKKFDFPNNLNNITNSDITKKRIISSETFKSGKSHFSYFSAIDGQIEIPDLSEASFSEAGTIRREAYMSVNGTRFNDLVSDSESEQLEPIGIPSQKGRRVVTEQFKHLYGSDDDDSDIGSTNYSLYSNAVKSKSTSNLLSDKKLPPIPSDNEMIRNQIQTPMRQNISHNRSHSRHNRNKSLGKIEFNLADLQKPIEKAQPLEQSRPMEQARPIEQAKQQAKPIEHTLPRGIESKEQPKQSSEPITPVDDQFNIKVNDPPMPIDYKVDFKEAAKVRNEFRSMTPTMNELRKVKSKKVPSKKSDTSESSYVTSRSGKQSDTTDLSDTESVMIDLTKEKYDVYTIQRNNSTQSYRSVTESFGGKEVEVVLVDDDERDLESIYSKYGKNWLGRSESTRSDRSSTSSSFSYTSMASQGQINVKGPITPVRSYNLKKTSSINSTTSSKYNSRRIKLPKKVEEVEEEEKYFDYTKSTSFYDFNTFINEKNKIGQ</sequence>
<proteinExistence type="predicted"/>
<reference evidence="1" key="1">
    <citation type="submission" date="2022-06" db="EMBL/GenBank/DDBJ databases">
        <authorList>
            <person name="Legras J.-L."/>
            <person name="Devillers H."/>
            <person name="Grondin C."/>
        </authorList>
    </citation>
    <scope>NUCLEOTIDE SEQUENCE</scope>
    <source>
        <strain evidence="1">CLIB 1444</strain>
    </source>
</reference>
<gene>
    <name evidence="1" type="ORF">CLIB1444_01S07668</name>
</gene>
<accession>A0ACA9Y0T8</accession>
<name>A0ACA9Y0T8_9ASCO</name>